<keyword evidence="1" id="KW-0812">Transmembrane</keyword>
<evidence type="ECO:0000313" key="3">
    <source>
        <dbReference type="EMBL" id="KAJ7025819.1"/>
    </source>
</evidence>
<keyword evidence="1" id="KW-0472">Membrane</keyword>
<feature type="transmembrane region" description="Helical" evidence="1">
    <location>
        <begin position="20"/>
        <end position="39"/>
    </location>
</feature>
<keyword evidence="4" id="KW-1185">Reference proteome</keyword>
<feature type="transmembrane region" description="Helical" evidence="1">
    <location>
        <begin position="119"/>
        <end position="141"/>
    </location>
</feature>
<evidence type="ECO:0000313" key="4">
    <source>
        <dbReference type="Proteomes" id="UP001218188"/>
    </source>
</evidence>
<feature type="domain" description="DUF6534" evidence="2">
    <location>
        <begin position="168"/>
        <end position="254"/>
    </location>
</feature>
<evidence type="ECO:0000259" key="2">
    <source>
        <dbReference type="Pfam" id="PF20152"/>
    </source>
</evidence>
<organism evidence="3 4">
    <name type="scientific">Mycena alexandri</name>
    <dbReference type="NCBI Taxonomy" id="1745969"/>
    <lineage>
        <taxon>Eukaryota</taxon>
        <taxon>Fungi</taxon>
        <taxon>Dikarya</taxon>
        <taxon>Basidiomycota</taxon>
        <taxon>Agaricomycotina</taxon>
        <taxon>Agaricomycetes</taxon>
        <taxon>Agaricomycetidae</taxon>
        <taxon>Agaricales</taxon>
        <taxon>Marasmiineae</taxon>
        <taxon>Mycenaceae</taxon>
        <taxon>Mycena</taxon>
    </lineage>
</organism>
<feature type="non-terminal residue" evidence="3">
    <location>
        <position position="310"/>
    </location>
</feature>
<feature type="transmembrane region" description="Helical" evidence="1">
    <location>
        <begin position="161"/>
        <end position="183"/>
    </location>
</feature>
<keyword evidence="1" id="KW-1133">Transmembrane helix</keyword>
<comment type="caution">
    <text evidence="3">The sequence shown here is derived from an EMBL/GenBank/DDBJ whole genome shotgun (WGS) entry which is preliminary data.</text>
</comment>
<reference evidence="3" key="1">
    <citation type="submission" date="2023-03" db="EMBL/GenBank/DDBJ databases">
        <title>Massive genome expansion in bonnet fungi (Mycena s.s.) driven by repeated elements and novel gene families across ecological guilds.</title>
        <authorList>
            <consortium name="Lawrence Berkeley National Laboratory"/>
            <person name="Harder C.B."/>
            <person name="Miyauchi S."/>
            <person name="Viragh M."/>
            <person name="Kuo A."/>
            <person name="Thoen E."/>
            <person name="Andreopoulos B."/>
            <person name="Lu D."/>
            <person name="Skrede I."/>
            <person name="Drula E."/>
            <person name="Henrissat B."/>
            <person name="Morin E."/>
            <person name="Kohler A."/>
            <person name="Barry K."/>
            <person name="LaButti K."/>
            <person name="Morin E."/>
            <person name="Salamov A."/>
            <person name="Lipzen A."/>
            <person name="Mereny Z."/>
            <person name="Hegedus B."/>
            <person name="Baldrian P."/>
            <person name="Stursova M."/>
            <person name="Weitz H."/>
            <person name="Taylor A."/>
            <person name="Grigoriev I.V."/>
            <person name="Nagy L.G."/>
            <person name="Martin F."/>
            <person name="Kauserud H."/>
        </authorList>
    </citation>
    <scope>NUCLEOTIDE SEQUENCE</scope>
    <source>
        <strain evidence="3">CBHHK200</strain>
    </source>
</reference>
<gene>
    <name evidence="3" type="ORF">C8F04DRAFT_1400350</name>
</gene>
<dbReference type="PANTHER" id="PTHR40465">
    <property type="entry name" value="CHROMOSOME 1, WHOLE GENOME SHOTGUN SEQUENCE"/>
    <property type="match status" value="1"/>
</dbReference>
<feature type="transmembrane region" description="Helical" evidence="1">
    <location>
        <begin position="46"/>
        <end position="64"/>
    </location>
</feature>
<dbReference type="AlphaFoldDB" id="A0AAD6SD93"/>
<dbReference type="Proteomes" id="UP001218188">
    <property type="component" value="Unassembled WGS sequence"/>
</dbReference>
<evidence type="ECO:0000256" key="1">
    <source>
        <dbReference type="SAM" id="Phobius"/>
    </source>
</evidence>
<dbReference type="EMBL" id="JARJCM010000148">
    <property type="protein sequence ID" value="KAJ7025819.1"/>
    <property type="molecule type" value="Genomic_DNA"/>
</dbReference>
<proteinExistence type="predicted"/>
<dbReference type="InterPro" id="IPR045339">
    <property type="entry name" value="DUF6534"/>
</dbReference>
<sequence>MSELGFDVGPLTIPLFIGTLINWALLGALVVQFYIYVIAFPKDARWMKLLVFLVFIVEILQTLSDTRDTIRVFGAGWGNPSLLDEVGWAWFSVPVVGATTACAGQIFFAWRVFILSRNWYMPTVITAITVFQLGAGIWSGILIARAGRFSLLQFQSFKQPVAWLSATVLADLTIVISTSYYLLKGNFGFHRATDQMILHIIKLTVETGGLCCVFAILDLALFVKFQGNNFHLAVCIELSKIYSNSILLILNSRANISHTNNTTLHQQPPSKGSEAVFEVHRGTVGSTITQLTSVPQIDTDKYCCTLVFGM</sequence>
<name>A0AAD6SD93_9AGAR</name>
<feature type="transmembrane region" description="Helical" evidence="1">
    <location>
        <begin position="203"/>
        <end position="223"/>
    </location>
</feature>
<accession>A0AAD6SD93</accession>
<protein>
    <recommendedName>
        <fullName evidence="2">DUF6534 domain-containing protein</fullName>
    </recommendedName>
</protein>
<dbReference type="PANTHER" id="PTHR40465:SF1">
    <property type="entry name" value="DUF6534 DOMAIN-CONTAINING PROTEIN"/>
    <property type="match status" value="1"/>
</dbReference>
<dbReference type="Pfam" id="PF20152">
    <property type="entry name" value="DUF6534"/>
    <property type="match status" value="1"/>
</dbReference>
<feature type="transmembrane region" description="Helical" evidence="1">
    <location>
        <begin position="88"/>
        <end position="110"/>
    </location>
</feature>